<dbReference type="Proteomes" id="UP001596103">
    <property type="component" value="Unassembled WGS sequence"/>
</dbReference>
<keyword evidence="3" id="KW-1185">Reference proteome</keyword>
<proteinExistence type="predicted"/>
<keyword evidence="1" id="KW-0812">Transmembrane</keyword>
<evidence type="ECO:0000256" key="1">
    <source>
        <dbReference type="SAM" id="Phobius"/>
    </source>
</evidence>
<reference evidence="3" key="1">
    <citation type="journal article" date="2019" name="Int. J. Syst. Evol. Microbiol.">
        <title>The Global Catalogue of Microorganisms (GCM) 10K type strain sequencing project: providing services to taxonomists for standard genome sequencing and annotation.</title>
        <authorList>
            <consortium name="The Broad Institute Genomics Platform"/>
            <consortium name="The Broad Institute Genome Sequencing Center for Infectious Disease"/>
            <person name="Wu L."/>
            <person name="Ma J."/>
        </authorList>
    </citation>
    <scope>NUCLEOTIDE SEQUENCE [LARGE SCALE GENOMIC DNA]</scope>
    <source>
        <strain evidence="3">CCUG 56042</strain>
    </source>
</reference>
<keyword evidence="1" id="KW-0472">Membrane</keyword>
<gene>
    <name evidence="2" type="ORF">ACFPTO_10510</name>
</gene>
<sequence length="77" mass="8486">MQPPKTALSGLVRHVIRHITRPVTDAARSSFDKARAASRAPSLRKLAVYAAVIVLPGGLIALLLHKLTTHRWRRNDA</sequence>
<comment type="caution">
    <text evidence="2">The sequence shown here is derived from an EMBL/GenBank/DDBJ whole genome shotgun (WGS) entry which is preliminary data.</text>
</comment>
<name>A0ABW0J832_9BURK</name>
<dbReference type="EMBL" id="JBHSMP010000013">
    <property type="protein sequence ID" value="MFC5429227.1"/>
    <property type="molecule type" value="Genomic_DNA"/>
</dbReference>
<feature type="transmembrane region" description="Helical" evidence="1">
    <location>
        <begin position="46"/>
        <end position="64"/>
    </location>
</feature>
<organism evidence="2 3">
    <name type="scientific">Paraburkholderia denitrificans</name>
    <dbReference type="NCBI Taxonomy" id="694025"/>
    <lineage>
        <taxon>Bacteria</taxon>
        <taxon>Pseudomonadati</taxon>
        <taxon>Pseudomonadota</taxon>
        <taxon>Betaproteobacteria</taxon>
        <taxon>Burkholderiales</taxon>
        <taxon>Burkholderiaceae</taxon>
        <taxon>Paraburkholderia</taxon>
    </lineage>
</organism>
<accession>A0ABW0J832</accession>
<dbReference type="RefSeq" id="WP_377711310.1">
    <property type="nucleotide sequence ID" value="NZ_JBHSMP010000013.1"/>
</dbReference>
<protein>
    <submittedName>
        <fullName evidence="2">Uncharacterized protein</fullName>
    </submittedName>
</protein>
<evidence type="ECO:0000313" key="3">
    <source>
        <dbReference type="Proteomes" id="UP001596103"/>
    </source>
</evidence>
<keyword evidence="1" id="KW-1133">Transmembrane helix</keyword>
<evidence type="ECO:0000313" key="2">
    <source>
        <dbReference type="EMBL" id="MFC5429227.1"/>
    </source>
</evidence>